<name>A0AAW4X6Z9_LIMRT</name>
<reference evidence="1" key="1">
    <citation type="submission" date="2021-10" db="EMBL/GenBank/DDBJ databases">
        <title>Evolutionary history and lifestyle of the vertebrate symbiont Limosilactobacillus reuteri.</title>
        <authorList>
            <person name="Zheng J."/>
            <person name="Li F."/>
            <person name="Gaenzle M."/>
            <person name="Walter J."/>
        </authorList>
    </citation>
    <scope>NUCLEOTIDE SEQUENCE</scope>
    <source>
        <strain evidence="1">GQ_1_3_1</strain>
    </source>
</reference>
<comment type="caution">
    <text evidence="1">The sequence shown here is derived from an EMBL/GenBank/DDBJ whole genome shotgun (WGS) entry which is preliminary data.</text>
</comment>
<evidence type="ECO:0008006" key="3">
    <source>
        <dbReference type="Google" id="ProtNLM"/>
    </source>
</evidence>
<accession>A0AAW4X6Z9</accession>
<evidence type="ECO:0000313" key="2">
    <source>
        <dbReference type="Proteomes" id="UP001198026"/>
    </source>
</evidence>
<organism evidence="1 2">
    <name type="scientific">Limosilactobacillus reuteri</name>
    <name type="common">Lactobacillus reuteri</name>
    <dbReference type="NCBI Taxonomy" id="1598"/>
    <lineage>
        <taxon>Bacteria</taxon>
        <taxon>Bacillati</taxon>
        <taxon>Bacillota</taxon>
        <taxon>Bacilli</taxon>
        <taxon>Lactobacillales</taxon>
        <taxon>Lactobacillaceae</taxon>
        <taxon>Limosilactobacillus</taxon>
    </lineage>
</organism>
<sequence>MSLIEQLTLFDLETSKKVRDSDDSPYGRIKSNDASPSIFGYGFQIMVALIYSLENIKRLDRVVVEGSTEDIELYFNKQKPIFIQVKAKQKINSGTDKDNGKCNDAMYSLLNTSIKKRGNYEELIYVSNLPNPLALSKMEQDISWKPELDMPFEQNYTQLLDSSREFLDKSVEWAKKKLRSKNYNNTLKFFDRSKLFVTSIIYRDGEKENNQRVLKNKIQDFFPDIKFNSLKNITNFLFEYYFDNATMSQKLPKKQIYKKDLVWQLIVKFIDEKRIQPFTEDGELPIEIIDDFTAYKEENGFLARASRDPNNINFVLQSFFENNSKGTVAGQIKDFINHNWKSHADDLFPSENKLLQEYCTKEIMWEIICNYRVIKETKEKADMS</sequence>
<protein>
    <recommendedName>
        <fullName evidence="3">DUF4297 domain-containing protein</fullName>
    </recommendedName>
</protein>
<evidence type="ECO:0000313" key="1">
    <source>
        <dbReference type="EMBL" id="MCC4478108.1"/>
    </source>
</evidence>
<gene>
    <name evidence="1" type="ORF">LMB76_07760</name>
</gene>
<dbReference type="AlphaFoldDB" id="A0AAW4X6Z9"/>
<proteinExistence type="predicted"/>
<dbReference type="RefSeq" id="WP_228340878.1">
    <property type="nucleotide sequence ID" value="NZ_JAJGWA010000130.1"/>
</dbReference>
<dbReference type="Proteomes" id="UP001198026">
    <property type="component" value="Unassembled WGS sequence"/>
</dbReference>
<dbReference type="EMBL" id="JAJGWB010000137">
    <property type="protein sequence ID" value="MCC4478108.1"/>
    <property type="molecule type" value="Genomic_DNA"/>
</dbReference>